<evidence type="ECO:0000313" key="3">
    <source>
        <dbReference type="Proteomes" id="UP001161017"/>
    </source>
</evidence>
<sequence length="257" mass="29465">MSSIIIGILEPLQSYNFPTQTRRSRHPSEAEQNPRMDNAGPNSDSLLLTIPFEIRQRILELLLPYTSIDASYGPVWHEGCTTVLDTCHQLRKESASMIYSSNTFVFKISLQERPRFLMRSTTSCRAARTALDRVKSLVANPEPEIHLICNLHLEIMESDSCVWTGDHWTKMLWFPGTGAGTCPLNLQRRVRSLMALIPQWWGGGTKTAKIVWLVREKVVGWKVVGWKERKTILQPLYDAGVQVQEQIMREVDRRTED</sequence>
<evidence type="ECO:0008006" key="4">
    <source>
        <dbReference type="Google" id="ProtNLM"/>
    </source>
</evidence>
<gene>
    <name evidence="2" type="ORF">OHK93_008423</name>
</gene>
<dbReference type="EMBL" id="JAPUFD010000009">
    <property type="protein sequence ID" value="MDI1489145.1"/>
    <property type="molecule type" value="Genomic_DNA"/>
</dbReference>
<accession>A0AA43QME5</accession>
<dbReference type="Proteomes" id="UP001161017">
    <property type="component" value="Unassembled WGS sequence"/>
</dbReference>
<comment type="caution">
    <text evidence="2">The sequence shown here is derived from an EMBL/GenBank/DDBJ whole genome shotgun (WGS) entry which is preliminary data.</text>
</comment>
<keyword evidence="3" id="KW-1185">Reference proteome</keyword>
<organism evidence="2 3">
    <name type="scientific">Ramalina farinacea</name>
    <dbReference type="NCBI Taxonomy" id="258253"/>
    <lineage>
        <taxon>Eukaryota</taxon>
        <taxon>Fungi</taxon>
        <taxon>Dikarya</taxon>
        <taxon>Ascomycota</taxon>
        <taxon>Pezizomycotina</taxon>
        <taxon>Lecanoromycetes</taxon>
        <taxon>OSLEUM clade</taxon>
        <taxon>Lecanoromycetidae</taxon>
        <taxon>Lecanorales</taxon>
        <taxon>Lecanorineae</taxon>
        <taxon>Ramalinaceae</taxon>
        <taxon>Ramalina</taxon>
    </lineage>
</organism>
<dbReference type="AlphaFoldDB" id="A0AA43QME5"/>
<protein>
    <recommendedName>
        <fullName evidence="4">F-box domain-containing protein</fullName>
    </recommendedName>
</protein>
<feature type="region of interest" description="Disordered" evidence="1">
    <location>
        <begin position="18"/>
        <end position="42"/>
    </location>
</feature>
<evidence type="ECO:0000313" key="2">
    <source>
        <dbReference type="EMBL" id="MDI1489145.1"/>
    </source>
</evidence>
<name>A0AA43QME5_9LECA</name>
<reference evidence="2" key="1">
    <citation type="journal article" date="2023" name="Genome Biol. Evol.">
        <title>First Whole Genome Sequence and Flow Cytometry Genome Size Data for the Lichen-Forming Fungus Ramalina farinacea (Ascomycota).</title>
        <authorList>
            <person name="Llewellyn T."/>
            <person name="Mian S."/>
            <person name="Hill R."/>
            <person name="Leitch I.J."/>
            <person name="Gaya E."/>
        </authorList>
    </citation>
    <scope>NUCLEOTIDE SEQUENCE</scope>
    <source>
        <strain evidence="2">LIQ254RAFAR</strain>
    </source>
</reference>
<evidence type="ECO:0000256" key="1">
    <source>
        <dbReference type="SAM" id="MobiDB-lite"/>
    </source>
</evidence>
<proteinExistence type="predicted"/>